<sequence>MGASVHLDVFEASNTVGGRTQFFHYENQTYELGASILHEQNQYFRDYADKLAKEDGAPTQRAAMRDGGPAAVYDGRRFVFNESDWTVVNLYNIMRRYGLSYFWLRSAPRSMLQRYLRLYELEREGRAYETPEALLGAVGLHKATQRSLRAELKARVGVGKGAQRLAAELVAGINHVQYNQGNDINAFAGMVSLLPTIDGRLFRLEKGNARLPAALLGASGANVTRARVTEIARQRDGTFSLSLRPGGRSAADEAEEVVGGYAAVVLATPLERSGGLCLKGVGPAPRERRFQRTVTTFVRGRLDPAYFGVARLPAEYILTAEGAGTPFSVISRLRTFVDGSRLYKLFSAAPMADAQLAALFRNASRVAEHDWAAAYPVFGAPEGFAPFQLAEGLMYVSAWENAASAMEMAAVAARNCALLVQRHLHRLAGGAPASAPDPGAASN</sequence>
<comment type="cofactor">
    <cofactor evidence="1">
        <name>FAD</name>
        <dbReference type="ChEBI" id="CHEBI:57692"/>
    </cofactor>
</comment>
<gene>
    <name evidence="9" type="ORF">WJX81_001751</name>
</gene>
<keyword evidence="7" id="KW-0325">Glycoprotein</keyword>
<evidence type="ECO:0000256" key="7">
    <source>
        <dbReference type="ARBA" id="ARBA00023180"/>
    </source>
</evidence>
<dbReference type="Gene3D" id="1.10.405.10">
    <property type="entry name" value="Guanine Nucleotide Dissociation Inhibitor, domain 1"/>
    <property type="match status" value="1"/>
</dbReference>
<dbReference type="GO" id="GO:0001735">
    <property type="term" value="F:prenylcysteine oxidase activity"/>
    <property type="evidence" value="ECO:0007669"/>
    <property type="project" value="InterPro"/>
</dbReference>
<comment type="similarity">
    <text evidence="2">Belongs to the prenylcysteine oxidase family.</text>
</comment>
<keyword evidence="6" id="KW-0560">Oxidoreductase</keyword>
<dbReference type="Pfam" id="PF07156">
    <property type="entry name" value="Prenylcys_lyase"/>
    <property type="match status" value="1"/>
</dbReference>
<dbReference type="PANTHER" id="PTHR15944">
    <property type="entry name" value="FARNESYLCYSTEINE LYASE"/>
    <property type="match status" value="1"/>
</dbReference>
<reference evidence="9 10" key="1">
    <citation type="journal article" date="2024" name="Nat. Commun.">
        <title>Phylogenomics reveals the evolutionary origins of lichenization in chlorophyte algae.</title>
        <authorList>
            <person name="Puginier C."/>
            <person name="Libourel C."/>
            <person name="Otte J."/>
            <person name="Skaloud P."/>
            <person name="Haon M."/>
            <person name="Grisel S."/>
            <person name="Petersen M."/>
            <person name="Berrin J.G."/>
            <person name="Delaux P.M."/>
            <person name="Dal Grande F."/>
            <person name="Keller J."/>
        </authorList>
    </citation>
    <scope>NUCLEOTIDE SEQUENCE [LARGE SCALE GENOMIC DNA]</scope>
    <source>
        <strain evidence="9 10">SAG 245.80</strain>
    </source>
</reference>
<dbReference type="PANTHER" id="PTHR15944:SF0">
    <property type="entry name" value="PRENYLCYSTEINE LYASE DOMAIN-CONTAINING PROTEIN"/>
    <property type="match status" value="1"/>
</dbReference>
<evidence type="ECO:0000256" key="6">
    <source>
        <dbReference type="ARBA" id="ARBA00023002"/>
    </source>
</evidence>
<feature type="domain" description="Prenylcysteine lyase" evidence="8">
    <location>
        <begin position="80"/>
        <end position="425"/>
    </location>
</feature>
<evidence type="ECO:0000256" key="4">
    <source>
        <dbReference type="ARBA" id="ARBA00022729"/>
    </source>
</evidence>
<comment type="caution">
    <text evidence="9">The sequence shown here is derived from an EMBL/GenBank/DDBJ whole genome shotgun (WGS) entry which is preliminary data.</text>
</comment>
<evidence type="ECO:0000313" key="10">
    <source>
        <dbReference type="Proteomes" id="UP001445335"/>
    </source>
</evidence>
<evidence type="ECO:0000256" key="2">
    <source>
        <dbReference type="ARBA" id="ARBA00009967"/>
    </source>
</evidence>
<keyword evidence="10" id="KW-1185">Reference proteome</keyword>
<dbReference type="Gene3D" id="3.50.50.60">
    <property type="entry name" value="FAD/NAD(P)-binding domain"/>
    <property type="match status" value="1"/>
</dbReference>
<organism evidence="9 10">
    <name type="scientific">Elliptochloris bilobata</name>
    <dbReference type="NCBI Taxonomy" id="381761"/>
    <lineage>
        <taxon>Eukaryota</taxon>
        <taxon>Viridiplantae</taxon>
        <taxon>Chlorophyta</taxon>
        <taxon>core chlorophytes</taxon>
        <taxon>Trebouxiophyceae</taxon>
        <taxon>Trebouxiophyceae incertae sedis</taxon>
        <taxon>Elliptochloris clade</taxon>
        <taxon>Elliptochloris</taxon>
    </lineage>
</organism>
<dbReference type="Proteomes" id="UP001445335">
    <property type="component" value="Unassembled WGS sequence"/>
</dbReference>
<dbReference type="InterPro" id="IPR017046">
    <property type="entry name" value="Prenylcysteine_Oxase1"/>
</dbReference>
<dbReference type="InterPro" id="IPR036188">
    <property type="entry name" value="FAD/NAD-bd_sf"/>
</dbReference>
<dbReference type="GO" id="GO:0030327">
    <property type="term" value="P:prenylated protein catabolic process"/>
    <property type="evidence" value="ECO:0007669"/>
    <property type="project" value="TreeGrafter"/>
</dbReference>
<protein>
    <recommendedName>
        <fullName evidence="8">Prenylcysteine lyase domain-containing protein</fullName>
    </recommendedName>
</protein>
<keyword evidence="4" id="KW-0732">Signal</keyword>
<dbReference type="SUPFAM" id="SSF51905">
    <property type="entry name" value="FAD/NAD(P)-binding domain"/>
    <property type="match status" value="1"/>
</dbReference>
<name>A0AAW1S1Y4_9CHLO</name>
<evidence type="ECO:0000259" key="8">
    <source>
        <dbReference type="Pfam" id="PF07156"/>
    </source>
</evidence>
<evidence type="ECO:0000313" key="9">
    <source>
        <dbReference type="EMBL" id="KAK9839631.1"/>
    </source>
</evidence>
<evidence type="ECO:0000256" key="5">
    <source>
        <dbReference type="ARBA" id="ARBA00022827"/>
    </source>
</evidence>
<dbReference type="EMBL" id="JALJOU010000015">
    <property type="protein sequence ID" value="KAK9839631.1"/>
    <property type="molecule type" value="Genomic_DNA"/>
</dbReference>
<keyword evidence="5" id="KW-0274">FAD</keyword>
<dbReference type="AlphaFoldDB" id="A0AAW1S1Y4"/>
<dbReference type="InterPro" id="IPR010795">
    <property type="entry name" value="Prenylcys_lyase"/>
</dbReference>
<evidence type="ECO:0000256" key="3">
    <source>
        <dbReference type="ARBA" id="ARBA00022630"/>
    </source>
</evidence>
<proteinExistence type="inferred from homology"/>
<accession>A0AAW1S1Y4</accession>
<evidence type="ECO:0000256" key="1">
    <source>
        <dbReference type="ARBA" id="ARBA00001974"/>
    </source>
</evidence>
<dbReference type="GO" id="GO:0030328">
    <property type="term" value="P:prenylcysteine catabolic process"/>
    <property type="evidence" value="ECO:0007669"/>
    <property type="project" value="InterPro"/>
</dbReference>
<dbReference type="Gene3D" id="3.90.660.10">
    <property type="match status" value="1"/>
</dbReference>
<keyword evidence="3" id="KW-0285">Flavoprotein</keyword>